<gene>
    <name evidence="8" type="ORF">HO173_003500</name>
</gene>
<dbReference type="GO" id="GO:0006508">
    <property type="term" value="P:proteolysis"/>
    <property type="evidence" value="ECO:0007669"/>
    <property type="project" value="UniProtKB-KW"/>
</dbReference>
<dbReference type="GO" id="GO:0004252">
    <property type="term" value="F:serine-type endopeptidase activity"/>
    <property type="evidence" value="ECO:0007669"/>
    <property type="project" value="TreeGrafter"/>
</dbReference>
<comment type="caution">
    <text evidence="8">The sequence shown here is derived from an EMBL/GenBank/DDBJ whole genome shotgun (WGS) entry which is preliminary data.</text>
</comment>
<protein>
    <recommendedName>
        <fullName evidence="6">Dipeptidyl-peptidase V</fullName>
    </recommendedName>
</protein>
<dbReference type="Gene3D" id="2.120.10.30">
    <property type="entry name" value="TolB, C-terminal domain"/>
    <property type="match status" value="1"/>
</dbReference>
<keyword evidence="3" id="KW-0732">Signal</keyword>
<evidence type="ECO:0000313" key="9">
    <source>
        <dbReference type="Proteomes" id="UP000578531"/>
    </source>
</evidence>
<dbReference type="PANTHER" id="PTHR42776:SF13">
    <property type="entry name" value="DIPEPTIDYL-PEPTIDASE 5"/>
    <property type="match status" value="1"/>
</dbReference>
<dbReference type="Pfam" id="PF00326">
    <property type="entry name" value="Peptidase_S9"/>
    <property type="match status" value="1"/>
</dbReference>
<keyword evidence="9" id="KW-1185">Reference proteome</keyword>
<evidence type="ECO:0000313" key="8">
    <source>
        <dbReference type="EMBL" id="KAF6238220.1"/>
    </source>
</evidence>
<keyword evidence="2" id="KW-0645">Protease</keyword>
<dbReference type="GeneID" id="59285166"/>
<dbReference type="SUPFAM" id="SSF53474">
    <property type="entry name" value="alpha/beta-Hydrolases"/>
    <property type="match status" value="1"/>
</dbReference>
<dbReference type="InterPro" id="IPR001375">
    <property type="entry name" value="Peptidase_S9_cat"/>
</dbReference>
<proteinExistence type="inferred from homology"/>
<dbReference type="SUPFAM" id="SSF82171">
    <property type="entry name" value="DPP6 N-terminal domain-like"/>
    <property type="match status" value="1"/>
</dbReference>
<organism evidence="8 9">
    <name type="scientific">Letharia columbiana</name>
    <dbReference type="NCBI Taxonomy" id="112416"/>
    <lineage>
        <taxon>Eukaryota</taxon>
        <taxon>Fungi</taxon>
        <taxon>Dikarya</taxon>
        <taxon>Ascomycota</taxon>
        <taxon>Pezizomycotina</taxon>
        <taxon>Lecanoromycetes</taxon>
        <taxon>OSLEUM clade</taxon>
        <taxon>Lecanoromycetidae</taxon>
        <taxon>Lecanorales</taxon>
        <taxon>Lecanorineae</taxon>
        <taxon>Parmeliaceae</taxon>
        <taxon>Letharia</taxon>
    </lineage>
</organism>
<dbReference type="Gene3D" id="3.40.50.1820">
    <property type="entry name" value="alpha/beta hydrolase"/>
    <property type="match status" value="1"/>
</dbReference>
<dbReference type="InterPro" id="IPR011042">
    <property type="entry name" value="6-blade_b-propeller_TolB-like"/>
</dbReference>
<accession>A0A8H6L7D8</accession>
<evidence type="ECO:0000256" key="6">
    <source>
        <dbReference type="ARBA" id="ARBA00032829"/>
    </source>
</evidence>
<name>A0A8H6L7D8_9LECA</name>
<dbReference type="FunFam" id="3.40.50.1820:FF:000028">
    <property type="entry name" value="S9 family peptidase"/>
    <property type="match status" value="1"/>
</dbReference>
<evidence type="ECO:0000256" key="1">
    <source>
        <dbReference type="ARBA" id="ARBA00010040"/>
    </source>
</evidence>
<evidence type="ECO:0000256" key="5">
    <source>
        <dbReference type="ARBA" id="ARBA00022825"/>
    </source>
</evidence>
<evidence type="ECO:0000256" key="4">
    <source>
        <dbReference type="ARBA" id="ARBA00022801"/>
    </source>
</evidence>
<dbReference type="EMBL" id="JACCJC010000010">
    <property type="protein sequence ID" value="KAF6238220.1"/>
    <property type="molecule type" value="Genomic_DNA"/>
</dbReference>
<dbReference type="PANTHER" id="PTHR42776">
    <property type="entry name" value="SERINE PEPTIDASE S9 FAMILY MEMBER"/>
    <property type="match status" value="1"/>
</dbReference>
<sequence length="660" mass="72585">MTIHKITKLTLESFISAPRRSSAVPNENGRLALYTLSIYSLDSHSEGKEIRVLDLENGTTALFSDDSKVKDIQWLGNDCVLWLREAEGGTTEVWSGVVVGEKNAYLIATIDGAASNLKTKRLLNGSFAVTVTGKASLDGSFYNAEKAVKPQSSAREYDTFPVRVWDTYLTAEKSVIWYTVLEKSPENINRYMISQTGFINALQGTNLVHPNPFYGVDSEIGTSGILLNAKDPSVNAVLMEKNSLYFVPLSTFKEDPAPTPRTVSMPGFSGTSGSPTFSHDGKSAAFLQTKDSSNAYDNSSIIIVGNIDSLDHMTEVVTSTSSEKWDLRPESLTFSSDAKELYIIAESRGSKRVFKIQIRSHSNNIILAIPTPITAEGVVSSLHALSPTRLLFTMSTITSPSVFGIIDPSTDNHTCSFSHLHDKPEFGYRPPQVSSIDFKGAGDYKVQAFVIKPSDFSEDKTYPMLFWIHGGPVYSWPNAWSYRWNAAVFAEQGYIVIMPNVTGSTGFGQGYIEGIVGEWGGRAYKDLVNCFEYVKEDMPFVDTERVVAMGGSYGGYMVNWIAGQPLSKSFRALISHDGIFSSPNLLSSDATSTLPTDFRGPLWSHQSEYDKYDPSRHTANWTTPMLFIHSDKDYRCPITEGLAAFNVCQGRGVESPAGVV</sequence>
<dbReference type="RefSeq" id="XP_037167527.1">
    <property type="nucleotide sequence ID" value="XM_037305425.1"/>
</dbReference>
<evidence type="ECO:0000259" key="7">
    <source>
        <dbReference type="Pfam" id="PF00326"/>
    </source>
</evidence>
<comment type="similarity">
    <text evidence="1">Belongs to the peptidase S9C family.</text>
</comment>
<reference evidence="8 9" key="1">
    <citation type="journal article" date="2020" name="Genomics">
        <title>Complete, high-quality genomes from long-read metagenomic sequencing of two wolf lichen thalli reveals enigmatic genome architecture.</title>
        <authorList>
            <person name="McKenzie S.K."/>
            <person name="Walston R.F."/>
            <person name="Allen J.L."/>
        </authorList>
    </citation>
    <scope>NUCLEOTIDE SEQUENCE [LARGE SCALE GENOMIC DNA]</scope>
    <source>
        <strain evidence="8">WasteWater2</strain>
    </source>
</reference>
<keyword evidence="5" id="KW-0720">Serine protease</keyword>
<dbReference type="AlphaFoldDB" id="A0A8H6L7D8"/>
<dbReference type="OrthoDB" id="416344at2759"/>
<evidence type="ECO:0000256" key="3">
    <source>
        <dbReference type="ARBA" id="ARBA00022729"/>
    </source>
</evidence>
<keyword evidence="4" id="KW-0378">Hydrolase</keyword>
<dbReference type="InterPro" id="IPR029058">
    <property type="entry name" value="AB_hydrolase_fold"/>
</dbReference>
<feature type="domain" description="Peptidase S9 prolyl oligopeptidase catalytic" evidence="7">
    <location>
        <begin position="480"/>
        <end position="654"/>
    </location>
</feature>
<evidence type="ECO:0000256" key="2">
    <source>
        <dbReference type="ARBA" id="ARBA00022670"/>
    </source>
</evidence>
<dbReference type="Proteomes" id="UP000578531">
    <property type="component" value="Unassembled WGS sequence"/>
</dbReference>